<dbReference type="PANTHER" id="PTHR35530">
    <property type="entry name" value="TAUTOMERASE-RELATED"/>
    <property type="match status" value="1"/>
</dbReference>
<dbReference type="Gene3D" id="3.30.429.10">
    <property type="entry name" value="Macrophage Migration Inhibitory Factor"/>
    <property type="match status" value="1"/>
</dbReference>
<dbReference type="Pfam" id="PF01361">
    <property type="entry name" value="Tautomerase"/>
    <property type="match status" value="1"/>
</dbReference>
<keyword evidence="2" id="KW-0413">Isomerase</keyword>
<dbReference type="SUPFAM" id="SSF55331">
    <property type="entry name" value="Tautomerase/MIF"/>
    <property type="match status" value="1"/>
</dbReference>
<dbReference type="PANTHER" id="PTHR35530:SF1">
    <property type="entry name" value="2-HYDROXYMUCONATE TAUTOMERASE"/>
    <property type="match status" value="1"/>
</dbReference>
<evidence type="ECO:0000259" key="3">
    <source>
        <dbReference type="Pfam" id="PF01361"/>
    </source>
</evidence>
<gene>
    <name evidence="4" type="ORF">GCM10022236_52850</name>
</gene>
<name>A0ABP7AZN4_9ACTN</name>
<dbReference type="InterPro" id="IPR014347">
    <property type="entry name" value="Tautomerase/MIF_sf"/>
</dbReference>
<evidence type="ECO:0000256" key="2">
    <source>
        <dbReference type="ARBA" id="ARBA00023235"/>
    </source>
</evidence>
<proteinExistence type="inferred from homology"/>
<dbReference type="InterPro" id="IPR004370">
    <property type="entry name" value="4-OT-like_dom"/>
</dbReference>
<comment type="similarity">
    <text evidence="1">Belongs to the 4-oxalocrotonate tautomerase family.</text>
</comment>
<accession>A0ABP7AZN4</accession>
<protein>
    <submittedName>
        <fullName evidence="4">4-oxalocrotonate tautomerase family protein</fullName>
    </submittedName>
</protein>
<evidence type="ECO:0000256" key="1">
    <source>
        <dbReference type="ARBA" id="ARBA00006723"/>
    </source>
</evidence>
<dbReference type="Proteomes" id="UP001501490">
    <property type="component" value="Unassembled WGS sequence"/>
</dbReference>
<evidence type="ECO:0000313" key="4">
    <source>
        <dbReference type="EMBL" id="GAA3643617.1"/>
    </source>
</evidence>
<evidence type="ECO:0000313" key="5">
    <source>
        <dbReference type="Proteomes" id="UP001501490"/>
    </source>
</evidence>
<reference evidence="5" key="1">
    <citation type="journal article" date="2019" name="Int. J. Syst. Evol. Microbiol.">
        <title>The Global Catalogue of Microorganisms (GCM) 10K type strain sequencing project: providing services to taxonomists for standard genome sequencing and annotation.</title>
        <authorList>
            <consortium name="The Broad Institute Genomics Platform"/>
            <consortium name="The Broad Institute Genome Sequencing Center for Infectious Disease"/>
            <person name="Wu L."/>
            <person name="Ma J."/>
        </authorList>
    </citation>
    <scope>NUCLEOTIDE SEQUENCE [LARGE SCALE GENOMIC DNA]</scope>
    <source>
        <strain evidence="5">JCM 16929</strain>
    </source>
</reference>
<feature type="domain" description="4-oxalocrotonate tautomerase-like" evidence="3">
    <location>
        <begin position="2"/>
        <end position="62"/>
    </location>
</feature>
<keyword evidence="5" id="KW-1185">Reference proteome</keyword>
<organism evidence="4 5">
    <name type="scientific">Microlunatus ginsengisoli</name>
    <dbReference type="NCBI Taxonomy" id="363863"/>
    <lineage>
        <taxon>Bacteria</taxon>
        <taxon>Bacillati</taxon>
        <taxon>Actinomycetota</taxon>
        <taxon>Actinomycetes</taxon>
        <taxon>Propionibacteriales</taxon>
        <taxon>Propionibacteriaceae</taxon>
        <taxon>Microlunatus</taxon>
    </lineage>
</organism>
<comment type="caution">
    <text evidence="4">The sequence shown here is derived from an EMBL/GenBank/DDBJ whole genome shotgun (WGS) entry which is preliminary data.</text>
</comment>
<sequence length="77" mass="8312">MPLVNVRVIEGVFTSEQKQDIIAKVTDAMTSVEGESLRDVTWVVIDEVQSGDWGMGGRGVTTADVHALQRRPIAASS</sequence>
<dbReference type="EMBL" id="BAABAB010000056">
    <property type="protein sequence ID" value="GAA3643617.1"/>
    <property type="molecule type" value="Genomic_DNA"/>
</dbReference>